<dbReference type="PROSITE" id="PS00583">
    <property type="entry name" value="PFKB_KINASES_1"/>
    <property type="match status" value="1"/>
</dbReference>
<dbReference type="EMBL" id="JAHXDN010000001">
    <property type="protein sequence ID" value="MBW4706188.1"/>
    <property type="molecule type" value="Genomic_DNA"/>
</dbReference>
<evidence type="ECO:0000256" key="3">
    <source>
        <dbReference type="ARBA" id="ARBA00022741"/>
    </source>
</evidence>
<keyword evidence="3" id="KW-0547">Nucleotide-binding</keyword>
<dbReference type="AlphaFoldDB" id="A0A9X1FRC0"/>
<keyword evidence="5" id="KW-0067">ATP-binding</keyword>
<dbReference type="InterPro" id="IPR011611">
    <property type="entry name" value="PfkB_dom"/>
</dbReference>
<dbReference type="GO" id="GO:0005829">
    <property type="term" value="C:cytosol"/>
    <property type="evidence" value="ECO:0007669"/>
    <property type="project" value="TreeGrafter"/>
</dbReference>
<evidence type="ECO:0000256" key="2">
    <source>
        <dbReference type="ARBA" id="ARBA00022679"/>
    </source>
</evidence>
<evidence type="ECO:0000313" key="9">
    <source>
        <dbReference type="Proteomes" id="UP001138661"/>
    </source>
</evidence>
<proteinExistence type="inferred from homology"/>
<keyword evidence="9" id="KW-1185">Reference proteome</keyword>
<dbReference type="GO" id="GO:0003872">
    <property type="term" value="F:6-phosphofructokinase activity"/>
    <property type="evidence" value="ECO:0007669"/>
    <property type="project" value="TreeGrafter"/>
</dbReference>
<keyword evidence="2 6" id="KW-0808">Transferase</keyword>
<evidence type="ECO:0000259" key="7">
    <source>
        <dbReference type="Pfam" id="PF00294"/>
    </source>
</evidence>
<dbReference type="PIRSF" id="PIRSF000535">
    <property type="entry name" value="1PFK/6PFK/LacC"/>
    <property type="match status" value="1"/>
</dbReference>
<dbReference type="RefSeq" id="WP_219497613.1">
    <property type="nucleotide sequence ID" value="NZ_JAHXDN010000001.1"/>
</dbReference>
<dbReference type="CDD" id="cd01164">
    <property type="entry name" value="FruK_PfkB_like"/>
    <property type="match status" value="1"/>
</dbReference>
<accession>A0A9X1FRC0</accession>
<dbReference type="PANTHER" id="PTHR46566">
    <property type="entry name" value="1-PHOSPHOFRUCTOKINASE-RELATED"/>
    <property type="match status" value="1"/>
</dbReference>
<dbReference type="Proteomes" id="UP001138661">
    <property type="component" value="Unassembled WGS sequence"/>
</dbReference>
<dbReference type="PANTHER" id="PTHR46566:SF2">
    <property type="entry name" value="ATP-DEPENDENT 6-PHOSPHOFRUCTOKINASE ISOZYME 2"/>
    <property type="match status" value="1"/>
</dbReference>
<dbReference type="Pfam" id="PF00294">
    <property type="entry name" value="PfkB"/>
    <property type="match status" value="1"/>
</dbReference>
<evidence type="ECO:0000313" key="8">
    <source>
        <dbReference type="EMBL" id="MBW4706188.1"/>
    </source>
</evidence>
<sequence length="315" mass="32631">MSAILTITLNPAVDLATSVERVIAGPKLYCRAPRIDPGGGGVNVARAICRLGGSATALVAVGGASGDRLLRLLSAEAVPVHPVPVQGETRESLAVTDEHTGEQFRFSLPGQILRSEDADHLLNSIAAKAPPDGYVVLSGGVAPGLGDTFPNRVLKAIAPKTDRLIVDTSKSALARLIAEPSAPVEILRLDHREAEQSAGHALPTVAHCIRFAEELMERGVARSIVTGRGGEGSILVTAGARYLCRTPQVPVVSKIGAGDAFVGALTLSLSRGEDPDVALQWGVAAASATMGTEGTELCDRTVVEALLPLCPVEQV</sequence>
<reference evidence="8" key="1">
    <citation type="submission" date="2021-07" db="EMBL/GenBank/DDBJ databases">
        <title>Roseobacter insulae sp. nov., isolated from a tidal flat.</title>
        <authorList>
            <person name="Park S."/>
            <person name="Yoon J.-H."/>
        </authorList>
    </citation>
    <scope>NUCLEOTIDE SEQUENCE</scope>
    <source>
        <strain evidence="8">YSTF-M11</strain>
    </source>
</reference>
<gene>
    <name evidence="8" type="ORF">KX928_00145</name>
</gene>
<evidence type="ECO:0000256" key="5">
    <source>
        <dbReference type="ARBA" id="ARBA00022840"/>
    </source>
</evidence>
<evidence type="ECO:0000256" key="4">
    <source>
        <dbReference type="ARBA" id="ARBA00022777"/>
    </source>
</evidence>
<dbReference type="InterPro" id="IPR017583">
    <property type="entry name" value="Tagatose/fructose_Pkinase"/>
</dbReference>
<evidence type="ECO:0000256" key="1">
    <source>
        <dbReference type="ARBA" id="ARBA00010688"/>
    </source>
</evidence>
<dbReference type="InterPro" id="IPR002173">
    <property type="entry name" value="Carboh/pur_kinase_PfkB_CS"/>
</dbReference>
<keyword evidence="4" id="KW-0418">Kinase</keyword>
<protein>
    <recommendedName>
        <fullName evidence="6">Phosphofructokinase</fullName>
    </recommendedName>
</protein>
<evidence type="ECO:0000256" key="6">
    <source>
        <dbReference type="PIRNR" id="PIRNR000535"/>
    </source>
</evidence>
<comment type="similarity">
    <text evidence="1 6">Belongs to the carbohydrate kinase PfkB family.</text>
</comment>
<organism evidence="8 9">
    <name type="scientific">Roseobacter insulae</name>
    <dbReference type="NCBI Taxonomy" id="2859783"/>
    <lineage>
        <taxon>Bacteria</taxon>
        <taxon>Pseudomonadati</taxon>
        <taxon>Pseudomonadota</taxon>
        <taxon>Alphaproteobacteria</taxon>
        <taxon>Rhodobacterales</taxon>
        <taxon>Roseobacteraceae</taxon>
        <taxon>Roseobacter</taxon>
    </lineage>
</organism>
<feature type="domain" description="Carbohydrate kinase PfkB" evidence="7">
    <location>
        <begin position="18"/>
        <end position="298"/>
    </location>
</feature>
<comment type="caution">
    <text evidence="8">The sequence shown here is derived from an EMBL/GenBank/DDBJ whole genome shotgun (WGS) entry which is preliminary data.</text>
</comment>
<name>A0A9X1FRC0_9RHOB</name>
<dbReference type="NCBIfam" id="TIGR03168">
    <property type="entry name" value="1-PFK"/>
    <property type="match status" value="1"/>
</dbReference>
<dbReference type="GO" id="GO:0005524">
    <property type="term" value="F:ATP binding"/>
    <property type="evidence" value="ECO:0007669"/>
    <property type="project" value="UniProtKB-KW"/>
</dbReference>